<protein>
    <submittedName>
        <fullName evidence="5">Phosphoenolpyruvate synthase regulatory protein</fullName>
    </submittedName>
</protein>
<dbReference type="EMBL" id="JARGYT010000007">
    <property type="protein sequence ID" value="MDZ5761855.1"/>
    <property type="molecule type" value="Genomic_DNA"/>
</dbReference>
<evidence type="ECO:0000256" key="4">
    <source>
        <dbReference type="ARBA" id="ARBA00022777"/>
    </source>
</evidence>
<organism evidence="5 6">
    <name type="scientific">Candidatus Cyrtobacter comes</name>
    <dbReference type="NCBI Taxonomy" id="675776"/>
    <lineage>
        <taxon>Bacteria</taxon>
        <taxon>Pseudomonadati</taxon>
        <taxon>Pseudomonadota</taxon>
        <taxon>Alphaproteobacteria</taxon>
        <taxon>Rickettsiales</taxon>
        <taxon>Candidatus Midichloriaceae</taxon>
        <taxon>Candidatus Cyrtobacter</taxon>
    </lineage>
</organism>
<accession>A0ABU5L7I5</accession>
<gene>
    <name evidence="5" type="ORF">Cyrtocomes_00213</name>
</gene>
<dbReference type="Proteomes" id="UP001293791">
    <property type="component" value="Unassembled WGS sequence"/>
</dbReference>
<name>A0ABU5L7I5_9RICK</name>
<dbReference type="PANTHER" id="PTHR31756">
    <property type="entry name" value="PYRUVATE, PHOSPHATE DIKINASE REGULATORY PROTEIN 1, CHLOROPLASTIC"/>
    <property type="match status" value="1"/>
</dbReference>
<keyword evidence="1" id="KW-0723">Serine/threonine-protein kinase</keyword>
<keyword evidence="6" id="KW-1185">Reference proteome</keyword>
<evidence type="ECO:0000313" key="5">
    <source>
        <dbReference type="EMBL" id="MDZ5761855.1"/>
    </source>
</evidence>
<proteinExistence type="predicted"/>
<evidence type="ECO:0000256" key="3">
    <source>
        <dbReference type="ARBA" id="ARBA00022741"/>
    </source>
</evidence>
<evidence type="ECO:0000313" key="6">
    <source>
        <dbReference type="Proteomes" id="UP001293791"/>
    </source>
</evidence>
<reference evidence="5 6" key="1">
    <citation type="submission" date="2023-02" db="EMBL/GenBank/DDBJ databases">
        <title>Host association and intracellularity evolved multiple times independently in the Rickettsiales.</title>
        <authorList>
            <person name="Castelli M."/>
            <person name="Nardi T."/>
            <person name="Gammuto L."/>
            <person name="Bellinzona G."/>
            <person name="Sabaneyeva E."/>
            <person name="Potekhin A."/>
            <person name="Serra V."/>
            <person name="Petroni G."/>
            <person name="Sassera D."/>
        </authorList>
    </citation>
    <scope>NUCLEOTIDE SEQUENCE [LARGE SCALE GENOMIC DNA]</scope>
    <source>
        <strain evidence="5 6">BOD18</strain>
    </source>
</reference>
<sequence>MEKVVDLYLVSDSSGETVTAVARSVCVRFEGLDVREKIWPLVNSKKRLDDLMRSASKNKNSIILYTVFNIDLEQHLLDMCKNYNIRCISAIGHIMDFISTITGSMRISSGIPGIQHKAIYEKAIESISFSISHDDGKLAHECDNADIVLLGVSRTSKSPTSAYLAQKGYKVANIPIIQGITVNLEKITNPLIVGFTISPYILMHIRSSRGGMKLAYASYSDIRTIKSEIVDAEKLFMEKEIPTVDVSLKAIEEIAAEVLKLYFNKIRKR</sequence>
<dbReference type="InterPro" id="IPR005177">
    <property type="entry name" value="Kinase-pyrophosphorylase"/>
</dbReference>
<dbReference type="PANTHER" id="PTHR31756:SF3">
    <property type="entry name" value="PYRUVATE, PHOSPHATE DIKINASE REGULATORY PROTEIN 1, CHLOROPLASTIC"/>
    <property type="match status" value="1"/>
</dbReference>
<dbReference type="NCBIfam" id="NF003742">
    <property type="entry name" value="PRK05339.1"/>
    <property type="match status" value="1"/>
</dbReference>
<keyword evidence="4" id="KW-0418">Kinase</keyword>
<dbReference type="RefSeq" id="WP_322497358.1">
    <property type="nucleotide sequence ID" value="NZ_JARGYT010000007.1"/>
</dbReference>
<evidence type="ECO:0000256" key="1">
    <source>
        <dbReference type="ARBA" id="ARBA00022527"/>
    </source>
</evidence>
<evidence type="ECO:0000256" key="2">
    <source>
        <dbReference type="ARBA" id="ARBA00022679"/>
    </source>
</evidence>
<dbReference type="Pfam" id="PF03618">
    <property type="entry name" value="Kinase-PPPase"/>
    <property type="match status" value="1"/>
</dbReference>
<keyword evidence="2" id="KW-0808">Transferase</keyword>
<keyword evidence="3" id="KW-0547">Nucleotide-binding</keyword>
<comment type="caution">
    <text evidence="5">The sequence shown here is derived from an EMBL/GenBank/DDBJ whole genome shotgun (WGS) entry which is preliminary data.</text>
</comment>